<proteinExistence type="inferred from homology"/>
<comment type="caution">
    <text evidence="6">The sequence shown here is derived from an EMBL/GenBank/DDBJ whole genome shotgun (WGS) entry which is preliminary data.</text>
</comment>
<sequence length="169" mass="19356">MTRQTWLASGLALSLVINGILIGVLLGYRFGGHERQAMARFDRQMFRTAGEPLPQLHEAMHERRSEFRRAFKEVRAARRAMFELIQAPSVDAGTLAGGFERIRVAEQELKAVGHRAMSEVLPRVPLEQRQEVMKAFLHREMDRRPPPRPMEHKGERPPVSISPETMPPR</sequence>
<evidence type="ECO:0000256" key="1">
    <source>
        <dbReference type="ARBA" id="ARBA00044945"/>
    </source>
</evidence>
<feature type="compositionally biased region" description="Basic and acidic residues" evidence="4">
    <location>
        <begin position="139"/>
        <end position="156"/>
    </location>
</feature>
<evidence type="ECO:0000256" key="3">
    <source>
        <dbReference type="ARBA" id="ARBA00045001"/>
    </source>
</evidence>
<comment type="similarity">
    <text evidence="1">Belongs to the ZraP family.</text>
</comment>
<keyword evidence="5" id="KW-0812">Transmembrane</keyword>
<keyword evidence="7" id="KW-1185">Reference proteome</keyword>
<dbReference type="AlphaFoldDB" id="A0A927GXU8"/>
<organism evidence="6 7">
    <name type="scientific">Spongiibacter pelagi</name>
    <dbReference type="NCBI Taxonomy" id="2760804"/>
    <lineage>
        <taxon>Bacteria</taxon>
        <taxon>Pseudomonadati</taxon>
        <taxon>Pseudomonadota</taxon>
        <taxon>Gammaproteobacteria</taxon>
        <taxon>Cellvibrionales</taxon>
        <taxon>Spongiibacteraceae</taxon>
        <taxon>Spongiibacter</taxon>
    </lineage>
</organism>
<gene>
    <name evidence="6" type="ORF">IB286_12320</name>
</gene>
<keyword evidence="5" id="KW-1133">Transmembrane helix</keyword>
<feature type="region of interest" description="Disordered" evidence="4">
    <location>
        <begin position="139"/>
        <end position="169"/>
    </location>
</feature>
<dbReference type="RefSeq" id="WP_190765986.1">
    <property type="nucleotide sequence ID" value="NZ_JACXLD010000007.1"/>
</dbReference>
<dbReference type="Pfam" id="PF13801">
    <property type="entry name" value="Metal_resist"/>
    <property type="match status" value="1"/>
</dbReference>
<evidence type="ECO:0000256" key="4">
    <source>
        <dbReference type="SAM" id="MobiDB-lite"/>
    </source>
</evidence>
<name>A0A927GXU8_9GAMM</name>
<dbReference type="InterPro" id="IPR025961">
    <property type="entry name" value="Metal_resist"/>
</dbReference>
<evidence type="ECO:0000256" key="5">
    <source>
        <dbReference type="SAM" id="Phobius"/>
    </source>
</evidence>
<evidence type="ECO:0000313" key="6">
    <source>
        <dbReference type="EMBL" id="MBD2859789.1"/>
    </source>
</evidence>
<feature type="transmembrane region" description="Helical" evidence="5">
    <location>
        <begin position="6"/>
        <end position="28"/>
    </location>
</feature>
<reference evidence="6" key="1">
    <citation type="submission" date="2020-09" db="EMBL/GenBank/DDBJ databases">
        <authorList>
            <person name="Yoon J.-W."/>
        </authorList>
    </citation>
    <scope>NUCLEOTIDE SEQUENCE</scope>
    <source>
        <strain evidence="6">KMU-158</strain>
    </source>
</reference>
<keyword evidence="5" id="KW-0472">Membrane</keyword>
<dbReference type="EMBL" id="JACXLD010000007">
    <property type="protein sequence ID" value="MBD2859789.1"/>
    <property type="molecule type" value="Genomic_DNA"/>
</dbReference>
<accession>A0A927GXU8</accession>
<evidence type="ECO:0000256" key="2">
    <source>
        <dbReference type="ARBA" id="ARBA00044983"/>
    </source>
</evidence>
<protein>
    <recommendedName>
        <fullName evidence="2">Signaling pathway modulator ZraP</fullName>
    </recommendedName>
    <alternativeName>
        <fullName evidence="3">Zinc resistance-associated protein</fullName>
    </alternativeName>
</protein>
<evidence type="ECO:0000313" key="7">
    <source>
        <dbReference type="Proteomes" id="UP000610558"/>
    </source>
</evidence>
<dbReference type="Proteomes" id="UP000610558">
    <property type="component" value="Unassembled WGS sequence"/>
</dbReference>